<keyword evidence="2" id="KW-1185">Reference proteome</keyword>
<proteinExistence type="predicted"/>
<evidence type="ECO:0000313" key="2">
    <source>
        <dbReference type="Proteomes" id="UP001177021"/>
    </source>
</evidence>
<evidence type="ECO:0000313" key="1">
    <source>
        <dbReference type="EMBL" id="CAJ2655243.1"/>
    </source>
</evidence>
<sequence length="468" mass="50545">MASQSHYTILIVLSSLFIGFTTLTVGLQEQLDDQATTFLPALTSLLDYEDQVLDTDTDGKTKPPKIQLPRPRSPPSPKTSPKTSPPSPKTSPRSPPPPKTSPKTSPPPPKTSPRSPPPPKTSPKTSPPPPKTSPRSPPPPKTSPKTSPPPPKNSPRSPPPPKTSPPPPKTSPRSPHPPKTSPKTSPPPPKTSPRSPPPPKTSPKTSPPPPKNSPRSPPPPKTSRRSPPPAPYGLAFDQFKLALQWPRVYCKLNVCPEAAPMYLTVHGLWAGKGSIDLYDCQPKTSIKDAEMKEKMKNHSLGFFLILALFLYANAGDSDECVYTIYVKTGSIIKGGTNAKISVQFEDANNQSVRVSNLKSWGAMGDCHDYFERGNVDAFTGLGPCIGTPICRLNLTSDGSGSHHGWYCDYVEIISTAAQKPCSQTIFYVDQWLAKDVAPHNLSVVLDGCRRAAPHRHALIVGSHSLSYA</sequence>
<protein>
    <submittedName>
        <fullName evidence="1">Uncharacterized protein</fullName>
    </submittedName>
</protein>
<dbReference type="Proteomes" id="UP001177021">
    <property type="component" value="Unassembled WGS sequence"/>
</dbReference>
<organism evidence="1 2">
    <name type="scientific">Trifolium pratense</name>
    <name type="common">Red clover</name>
    <dbReference type="NCBI Taxonomy" id="57577"/>
    <lineage>
        <taxon>Eukaryota</taxon>
        <taxon>Viridiplantae</taxon>
        <taxon>Streptophyta</taxon>
        <taxon>Embryophyta</taxon>
        <taxon>Tracheophyta</taxon>
        <taxon>Spermatophyta</taxon>
        <taxon>Magnoliopsida</taxon>
        <taxon>eudicotyledons</taxon>
        <taxon>Gunneridae</taxon>
        <taxon>Pentapetalae</taxon>
        <taxon>rosids</taxon>
        <taxon>fabids</taxon>
        <taxon>Fabales</taxon>
        <taxon>Fabaceae</taxon>
        <taxon>Papilionoideae</taxon>
        <taxon>50 kb inversion clade</taxon>
        <taxon>NPAAA clade</taxon>
        <taxon>Hologalegina</taxon>
        <taxon>IRL clade</taxon>
        <taxon>Trifolieae</taxon>
        <taxon>Trifolium</taxon>
    </lineage>
</organism>
<dbReference type="EMBL" id="CASHSV030000206">
    <property type="protein sequence ID" value="CAJ2655243.1"/>
    <property type="molecule type" value="Genomic_DNA"/>
</dbReference>
<name>A0ACB0KFB6_TRIPR</name>
<reference evidence="1" key="1">
    <citation type="submission" date="2023-10" db="EMBL/GenBank/DDBJ databases">
        <authorList>
            <person name="Rodriguez Cubillos JULIANA M."/>
            <person name="De Vega J."/>
        </authorList>
    </citation>
    <scope>NUCLEOTIDE SEQUENCE</scope>
</reference>
<gene>
    <name evidence="1" type="ORF">MILVUS5_LOCUS22216</name>
</gene>
<comment type="caution">
    <text evidence="1">The sequence shown here is derived from an EMBL/GenBank/DDBJ whole genome shotgun (WGS) entry which is preliminary data.</text>
</comment>
<accession>A0ACB0KFB6</accession>